<gene>
    <name evidence="2" type="ORF">ASTO00021_LOCUS17428</name>
</gene>
<accession>A0A7S3PQS8</accession>
<reference evidence="2" key="1">
    <citation type="submission" date="2021-01" db="EMBL/GenBank/DDBJ databases">
        <authorList>
            <person name="Corre E."/>
            <person name="Pelletier E."/>
            <person name="Niang G."/>
            <person name="Scheremetjew M."/>
            <person name="Finn R."/>
            <person name="Kale V."/>
            <person name="Holt S."/>
            <person name="Cochrane G."/>
            <person name="Meng A."/>
            <person name="Brown T."/>
            <person name="Cohen L."/>
        </authorList>
    </citation>
    <scope>NUCLEOTIDE SEQUENCE</scope>
    <source>
        <strain evidence="2">GSBS06</strain>
    </source>
</reference>
<keyword evidence="1" id="KW-0472">Membrane</keyword>
<keyword evidence="1" id="KW-0812">Transmembrane</keyword>
<keyword evidence="1" id="KW-1133">Transmembrane helix</keyword>
<feature type="transmembrane region" description="Helical" evidence="1">
    <location>
        <begin position="37"/>
        <end position="57"/>
    </location>
</feature>
<dbReference type="AlphaFoldDB" id="A0A7S3PQS8"/>
<dbReference type="EMBL" id="HBIN01022687">
    <property type="protein sequence ID" value="CAE0447456.1"/>
    <property type="molecule type" value="Transcribed_RNA"/>
</dbReference>
<evidence type="ECO:0000313" key="2">
    <source>
        <dbReference type="EMBL" id="CAE0447456.1"/>
    </source>
</evidence>
<protein>
    <submittedName>
        <fullName evidence="2">Uncharacterized protein</fullName>
    </submittedName>
</protein>
<sequence length="133" mass="14907">MNHKHVFHKGNDTGLCHYINLHRVSLKKLLCSIGSKLFLFGFLFCYNGVVAVFWVYMPGGKLESGSKSAHFASDLDANSISAASCHLQSSQLYDVQRQGEGDDQDLESTRLYHLQIHPDRSDIGFCCPKMGRL</sequence>
<proteinExistence type="predicted"/>
<organism evidence="2">
    <name type="scientific">Aplanochytrium stocchinoi</name>
    <dbReference type="NCBI Taxonomy" id="215587"/>
    <lineage>
        <taxon>Eukaryota</taxon>
        <taxon>Sar</taxon>
        <taxon>Stramenopiles</taxon>
        <taxon>Bigyra</taxon>
        <taxon>Labyrinthulomycetes</taxon>
        <taxon>Thraustochytrida</taxon>
        <taxon>Thraustochytriidae</taxon>
        <taxon>Aplanochytrium</taxon>
    </lineage>
</organism>
<evidence type="ECO:0000256" key="1">
    <source>
        <dbReference type="SAM" id="Phobius"/>
    </source>
</evidence>
<name>A0A7S3PQS8_9STRA</name>